<dbReference type="RefSeq" id="WP_272428878.1">
    <property type="nucleotide sequence ID" value="NZ_JAGTJJ010000017.1"/>
</dbReference>
<evidence type="ECO:0000313" key="4">
    <source>
        <dbReference type="EMBL" id="MDC3983890.1"/>
    </source>
</evidence>
<keyword evidence="5" id="KW-1185">Reference proteome</keyword>
<name>A0A9X3X6X0_9BACT</name>
<accession>A0A9X3X6X0</accession>
<feature type="chain" id="PRO_5040721761" evidence="2">
    <location>
        <begin position="27"/>
        <end position="271"/>
    </location>
</feature>
<sequence>MPRARLLLHRCLPVLALVALTAAGCAKDEPNPNAAPVSSSLAPAKPQTDAGKPYAVEAQGTKVNFTMDAPIEKIFGEADGSLSGELFVDPEDVTRSTGLVKIDLEKLVIYQQKRADEKAEFGERTKSDLQNEHARNWLGIGKDVPEADRTKHRYIEFKISKIETAGPKGIAALTGPERKVSLDVTGDFRLHERTVQKKAALEVTFVMEGDKVAAVRVKSTKPIAVNLEEHDVRPRDTLGAILQKTADELATLGKKVSKDAMVSFELQAKPK</sequence>
<evidence type="ECO:0000313" key="5">
    <source>
        <dbReference type="Proteomes" id="UP001151081"/>
    </source>
</evidence>
<dbReference type="AlphaFoldDB" id="A0A9X3X6X0"/>
<dbReference type="Gene3D" id="2.40.128.110">
    <property type="entry name" value="Lipid/polyisoprenoid-binding, YceI-like"/>
    <property type="match status" value="1"/>
</dbReference>
<dbReference type="EMBL" id="JAGTJJ010000017">
    <property type="protein sequence ID" value="MDC3983890.1"/>
    <property type="molecule type" value="Genomic_DNA"/>
</dbReference>
<gene>
    <name evidence="4" type="ORF">KEG57_25495</name>
</gene>
<dbReference type="InterPro" id="IPR036761">
    <property type="entry name" value="TTHA0802/YceI-like_sf"/>
</dbReference>
<evidence type="ECO:0000256" key="1">
    <source>
        <dbReference type="SAM" id="MobiDB-lite"/>
    </source>
</evidence>
<feature type="signal peptide" evidence="2">
    <location>
        <begin position="1"/>
        <end position="26"/>
    </location>
</feature>
<evidence type="ECO:0000256" key="2">
    <source>
        <dbReference type="SAM" id="SignalP"/>
    </source>
</evidence>
<dbReference type="Pfam" id="PF04264">
    <property type="entry name" value="YceI"/>
    <property type="match status" value="1"/>
</dbReference>
<dbReference type="PROSITE" id="PS51257">
    <property type="entry name" value="PROKAR_LIPOPROTEIN"/>
    <property type="match status" value="1"/>
</dbReference>
<dbReference type="Proteomes" id="UP001151081">
    <property type="component" value="Unassembled WGS sequence"/>
</dbReference>
<protein>
    <submittedName>
        <fullName evidence="4">YceI family protein</fullName>
    </submittedName>
</protein>
<proteinExistence type="predicted"/>
<comment type="caution">
    <text evidence="4">The sequence shown here is derived from an EMBL/GenBank/DDBJ whole genome shotgun (WGS) entry which is preliminary data.</text>
</comment>
<keyword evidence="2" id="KW-0732">Signal</keyword>
<feature type="region of interest" description="Disordered" evidence="1">
    <location>
        <begin position="28"/>
        <end position="52"/>
    </location>
</feature>
<feature type="domain" description="Lipid/polyisoprenoid-binding YceI-like" evidence="3">
    <location>
        <begin position="54"/>
        <end position="267"/>
    </location>
</feature>
<reference evidence="4 5" key="1">
    <citation type="submission" date="2021-04" db="EMBL/GenBank/DDBJ databases">
        <title>Genome analysis of Polyangium sp.</title>
        <authorList>
            <person name="Li Y."/>
            <person name="Wang J."/>
        </authorList>
    </citation>
    <scope>NUCLEOTIDE SEQUENCE [LARGE SCALE GENOMIC DNA]</scope>
    <source>
        <strain evidence="4 5">SDU14</strain>
    </source>
</reference>
<dbReference type="SUPFAM" id="SSF101874">
    <property type="entry name" value="YceI-like"/>
    <property type="match status" value="1"/>
</dbReference>
<evidence type="ECO:0000259" key="3">
    <source>
        <dbReference type="Pfam" id="PF04264"/>
    </source>
</evidence>
<dbReference type="InterPro" id="IPR007372">
    <property type="entry name" value="Lipid/polyisoprenoid-bd_YceI"/>
</dbReference>
<organism evidence="4 5">
    <name type="scientific">Polyangium jinanense</name>
    <dbReference type="NCBI Taxonomy" id="2829994"/>
    <lineage>
        <taxon>Bacteria</taxon>
        <taxon>Pseudomonadati</taxon>
        <taxon>Myxococcota</taxon>
        <taxon>Polyangia</taxon>
        <taxon>Polyangiales</taxon>
        <taxon>Polyangiaceae</taxon>
        <taxon>Polyangium</taxon>
    </lineage>
</organism>